<dbReference type="Proteomes" id="UP001589693">
    <property type="component" value="Unassembled WGS sequence"/>
</dbReference>
<proteinExistence type="predicted"/>
<dbReference type="Pfam" id="PF13492">
    <property type="entry name" value="GAF_3"/>
    <property type="match status" value="1"/>
</dbReference>
<dbReference type="Gene3D" id="1.20.5.1930">
    <property type="match status" value="1"/>
</dbReference>
<dbReference type="Pfam" id="PF13185">
    <property type="entry name" value="GAF_2"/>
    <property type="match status" value="1"/>
</dbReference>
<sequence>MSDESDLANGGVVASSPPTTGLAGLRLDELLKEVQDRLVEIVKTRDRLQGLLDAVLAVGTGLELDSTLQRIVQAAVDLVDARYGALGVLGKREGLSEFVYVGVSAEQRAKMGHLPEGRGLLGLLIEHPKVIRLPDLGKHSASVGFPPNHPPMSSFLGAPVRVRDEVFGNLYMTEKQGDAEFTAEDEVVLQALAAAAGVAIENARLFEQGRMRQRWLEASSEIRAELLAGASTSDALRLVAQRATELSQADSVLVLLAEESGTDRLTVHTGAGERSALLTGSTFAVTAPAIEEVFRSGGTKLVPDLAEVLDGELGVHAAMLGPALAVPLRTAAGVSGVLLAVRDKDGQQFEPEQVPVLASFADQAALALEAAETQRAQRLLDVLADRDRIARDMHDLVIQRLYSSGMSLQGMLRLVNLPEARARIQKVVEQLDETVRDIRTSIFDLHTTGEDNPDSLRRRLLDVVAEAAAGTDIAPSVRMAGAVDTLVPPHVAEHAEAVVREGVSNAVRHANASAITVTAEAAEDFVLEVVDNGVGIPNGVARSGLANVEYRAKVCNGWAAVAEQPGGGTRLTWRVPLS</sequence>
<keyword evidence="6" id="KW-1185">Reference proteome</keyword>
<keyword evidence="1" id="KW-0808">Transferase</keyword>
<dbReference type="PANTHER" id="PTHR24421">
    <property type="entry name" value="NITRATE/NITRITE SENSOR PROTEIN NARX-RELATED"/>
    <property type="match status" value="1"/>
</dbReference>
<evidence type="ECO:0000256" key="3">
    <source>
        <dbReference type="ARBA" id="ARBA00023012"/>
    </source>
</evidence>
<dbReference type="PANTHER" id="PTHR24421:SF56">
    <property type="entry name" value="OXYGEN SENSOR HISTIDINE KINASE RESPONSE REGULATOR DOST"/>
    <property type="match status" value="1"/>
</dbReference>
<dbReference type="Pfam" id="PF07730">
    <property type="entry name" value="HisKA_3"/>
    <property type="match status" value="1"/>
</dbReference>
<evidence type="ECO:0000259" key="4">
    <source>
        <dbReference type="SMART" id="SM00065"/>
    </source>
</evidence>
<dbReference type="CDD" id="cd16917">
    <property type="entry name" value="HATPase_UhpB-NarQ-NarX-like"/>
    <property type="match status" value="1"/>
</dbReference>
<accession>A0ABV6A6T7</accession>
<dbReference type="SUPFAM" id="SSF55781">
    <property type="entry name" value="GAF domain-like"/>
    <property type="match status" value="2"/>
</dbReference>
<evidence type="ECO:0000313" key="6">
    <source>
        <dbReference type="Proteomes" id="UP001589693"/>
    </source>
</evidence>
<keyword evidence="2" id="KW-0418">Kinase</keyword>
<dbReference type="Gene3D" id="3.30.450.40">
    <property type="match status" value="2"/>
</dbReference>
<dbReference type="InterPro" id="IPR003018">
    <property type="entry name" value="GAF"/>
</dbReference>
<evidence type="ECO:0000256" key="1">
    <source>
        <dbReference type="ARBA" id="ARBA00022679"/>
    </source>
</evidence>
<feature type="domain" description="GAF" evidence="4">
    <location>
        <begin position="231"/>
        <end position="378"/>
    </location>
</feature>
<evidence type="ECO:0000256" key="2">
    <source>
        <dbReference type="ARBA" id="ARBA00022777"/>
    </source>
</evidence>
<dbReference type="EMBL" id="JBHLZU010000023">
    <property type="protein sequence ID" value="MFB9907636.1"/>
    <property type="molecule type" value="Genomic_DNA"/>
</dbReference>
<dbReference type="InterPro" id="IPR029016">
    <property type="entry name" value="GAF-like_dom_sf"/>
</dbReference>
<reference evidence="5 6" key="1">
    <citation type="submission" date="2024-09" db="EMBL/GenBank/DDBJ databases">
        <authorList>
            <person name="Sun Q."/>
            <person name="Mori K."/>
        </authorList>
    </citation>
    <scope>NUCLEOTIDE SEQUENCE [LARGE SCALE GENOMIC DNA]</scope>
    <source>
        <strain evidence="5 6">TBRC 7907</strain>
    </source>
</reference>
<dbReference type="Gene3D" id="3.30.565.10">
    <property type="entry name" value="Histidine kinase-like ATPase, C-terminal domain"/>
    <property type="match status" value="1"/>
</dbReference>
<dbReference type="InterPro" id="IPR050482">
    <property type="entry name" value="Sensor_HK_TwoCompSys"/>
</dbReference>
<dbReference type="RefSeq" id="WP_377858159.1">
    <property type="nucleotide sequence ID" value="NZ_JBHLZU010000023.1"/>
</dbReference>
<protein>
    <submittedName>
        <fullName evidence="5">GAF domain-containing protein</fullName>
    </submittedName>
</protein>
<dbReference type="InterPro" id="IPR011712">
    <property type="entry name" value="Sig_transdc_His_kin_sub3_dim/P"/>
</dbReference>
<name>A0ABV6A6T7_9PSEU</name>
<feature type="domain" description="GAF" evidence="4">
    <location>
        <begin position="63"/>
        <end position="210"/>
    </location>
</feature>
<gene>
    <name evidence="5" type="ORF">ACFFQA_27190</name>
</gene>
<organism evidence="5 6">
    <name type="scientific">Allokutzneria oryzae</name>
    <dbReference type="NCBI Taxonomy" id="1378989"/>
    <lineage>
        <taxon>Bacteria</taxon>
        <taxon>Bacillati</taxon>
        <taxon>Actinomycetota</taxon>
        <taxon>Actinomycetes</taxon>
        <taxon>Pseudonocardiales</taxon>
        <taxon>Pseudonocardiaceae</taxon>
        <taxon>Allokutzneria</taxon>
    </lineage>
</organism>
<dbReference type="SMART" id="SM00065">
    <property type="entry name" value="GAF"/>
    <property type="match status" value="2"/>
</dbReference>
<comment type="caution">
    <text evidence="5">The sequence shown here is derived from an EMBL/GenBank/DDBJ whole genome shotgun (WGS) entry which is preliminary data.</text>
</comment>
<keyword evidence="3" id="KW-0902">Two-component regulatory system</keyword>
<dbReference type="InterPro" id="IPR036890">
    <property type="entry name" value="HATPase_C_sf"/>
</dbReference>
<dbReference type="InterPro" id="IPR003594">
    <property type="entry name" value="HATPase_dom"/>
</dbReference>
<evidence type="ECO:0000313" key="5">
    <source>
        <dbReference type="EMBL" id="MFB9907636.1"/>
    </source>
</evidence>
<dbReference type="Pfam" id="PF02518">
    <property type="entry name" value="HATPase_c"/>
    <property type="match status" value="1"/>
</dbReference>
<dbReference type="SUPFAM" id="SSF55874">
    <property type="entry name" value="ATPase domain of HSP90 chaperone/DNA topoisomerase II/histidine kinase"/>
    <property type="match status" value="1"/>
</dbReference>